<reference evidence="4" key="1">
    <citation type="submission" date="2022-12" db="EMBL/GenBank/DDBJ databases">
        <authorList>
            <person name="Petersen C."/>
        </authorList>
    </citation>
    <scope>NUCLEOTIDE SEQUENCE</scope>
    <source>
        <strain evidence="4">IBT 21472</strain>
    </source>
</reference>
<dbReference type="Pfam" id="PF08243">
    <property type="entry name" value="SPT2"/>
    <property type="match status" value="1"/>
</dbReference>
<evidence type="ECO:0000256" key="2">
    <source>
        <dbReference type="ARBA" id="ARBA00023054"/>
    </source>
</evidence>
<accession>A0A9W9U8F7</accession>
<dbReference type="Proteomes" id="UP001147746">
    <property type="component" value="Unassembled WGS sequence"/>
</dbReference>
<organism evidence="4 5">
    <name type="scientific">Penicillium atrosanguineum</name>
    <dbReference type="NCBI Taxonomy" id="1132637"/>
    <lineage>
        <taxon>Eukaryota</taxon>
        <taxon>Fungi</taxon>
        <taxon>Dikarya</taxon>
        <taxon>Ascomycota</taxon>
        <taxon>Pezizomycotina</taxon>
        <taxon>Eurotiomycetes</taxon>
        <taxon>Eurotiomycetidae</taxon>
        <taxon>Eurotiales</taxon>
        <taxon>Aspergillaceae</taxon>
        <taxon>Penicillium</taxon>
    </lineage>
</organism>
<feature type="compositionally biased region" description="Low complexity" evidence="3">
    <location>
        <begin position="118"/>
        <end position="155"/>
    </location>
</feature>
<gene>
    <name evidence="4" type="ORF">N7476_003325</name>
</gene>
<comment type="similarity">
    <text evidence="1">Belongs to the SPT2 family.</text>
</comment>
<feature type="compositionally biased region" description="Acidic residues" evidence="3">
    <location>
        <begin position="279"/>
        <end position="288"/>
    </location>
</feature>
<name>A0A9W9U8F7_9EURO</name>
<sequence>MSFLDSVLTSLQTGKPSPAPLSQPPAPPATSSTVKTVERKPATPTPRPALSVNASGGIKRKAEDQLPRPSRPEAPKVDTSSTNRAPAPPRALRILSKPAPPPATSLKPASPKPAPRNGPGAATKTAPAKSAPIKAVSAKAAPPKPSAVPSKAPPKGSFAEIMARAKALQDQAPAQVGMLRHQSVPKERLSKVERKRRMMEAQAQEKAARRPGQKPAPGALPMKGNSGVKKESEGPAYKGTAKPPPKAPEGPLYRGTAGLPGRGGNDRRAHGKRRRDEYLGTDEEDEGDYGGYDDHYSDASSDMEAGFDDVAGEEDAALRSARKEDEKELAMEMAAKLEKQERQRKLAALANRTKR</sequence>
<comment type="caution">
    <text evidence="4">The sequence shown here is derived from an EMBL/GenBank/DDBJ whole genome shotgun (WGS) entry which is preliminary data.</text>
</comment>
<dbReference type="AlphaFoldDB" id="A0A9W9U8F7"/>
<dbReference type="InterPro" id="IPR013256">
    <property type="entry name" value="Chromatin_SPT2"/>
</dbReference>
<protein>
    <recommendedName>
        <fullName evidence="6">Chromatin SPT2</fullName>
    </recommendedName>
</protein>
<dbReference type="SMART" id="SM00784">
    <property type="entry name" value="SPT2"/>
    <property type="match status" value="1"/>
</dbReference>
<feature type="region of interest" description="Disordered" evidence="3">
    <location>
        <begin position="1"/>
        <end position="330"/>
    </location>
</feature>
<feature type="compositionally biased region" description="Pro residues" evidence="3">
    <location>
        <begin position="17"/>
        <end position="28"/>
    </location>
</feature>
<keyword evidence="5" id="KW-1185">Reference proteome</keyword>
<evidence type="ECO:0008006" key="6">
    <source>
        <dbReference type="Google" id="ProtNLM"/>
    </source>
</evidence>
<feature type="compositionally biased region" description="Basic and acidic residues" evidence="3">
    <location>
        <begin position="264"/>
        <end position="278"/>
    </location>
</feature>
<evidence type="ECO:0000313" key="5">
    <source>
        <dbReference type="Proteomes" id="UP001147746"/>
    </source>
</evidence>
<feature type="compositionally biased region" description="Basic and acidic residues" evidence="3">
    <location>
        <begin position="60"/>
        <end position="76"/>
    </location>
</feature>
<dbReference type="EMBL" id="JAPZBO010000002">
    <property type="protein sequence ID" value="KAJ5324725.1"/>
    <property type="molecule type" value="Genomic_DNA"/>
</dbReference>
<keyword evidence="2" id="KW-0175">Coiled coil</keyword>
<reference evidence="4" key="2">
    <citation type="journal article" date="2023" name="IMA Fungus">
        <title>Comparative genomic study of the Penicillium genus elucidates a diverse pangenome and 15 lateral gene transfer events.</title>
        <authorList>
            <person name="Petersen C."/>
            <person name="Sorensen T."/>
            <person name="Nielsen M.R."/>
            <person name="Sondergaard T.E."/>
            <person name="Sorensen J.L."/>
            <person name="Fitzpatrick D.A."/>
            <person name="Frisvad J.C."/>
            <person name="Nielsen K.L."/>
        </authorList>
    </citation>
    <scope>NUCLEOTIDE SEQUENCE</scope>
    <source>
        <strain evidence="4">IBT 21472</strain>
    </source>
</reference>
<feature type="compositionally biased region" description="Acidic residues" evidence="3">
    <location>
        <begin position="305"/>
        <end position="315"/>
    </location>
</feature>
<proteinExistence type="inferred from homology"/>
<evidence type="ECO:0000256" key="1">
    <source>
        <dbReference type="ARBA" id="ARBA00006461"/>
    </source>
</evidence>
<feature type="compositionally biased region" description="Basic and acidic residues" evidence="3">
    <location>
        <begin position="321"/>
        <end position="330"/>
    </location>
</feature>
<evidence type="ECO:0000256" key="3">
    <source>
        <dbReference type="SAM" id="MobiDB-lite"/>
    </source>
</evidence>
<evidence type="ECO:0000313" key="4">
    <source>
        <dbReference type="EMBL" id="KAJ5324725.1"/>
    </source>
</evidence>